<proteinExistence type="predicted"/>
<protein>
    <submittedName>
        <fullName evidence="2">TetR family transcriptional regulator C-terminal domain-containing protein</fullName>
    </submittedName>
</protein>
<name>A0ABR9XX72_9STAP</name>
<dbReference type="EMBL" id="JADGLW010000002">
    <property type="protein sequence ID" value="MBF0753477.1"/>
    <property type="molecule type" value="Genomic_DNA"/>
</dbReference>
<accession>A0ABR9XX72</accession>
<evidence type="ECO:0000313" key="2">
    <source>
        <dbReference type="EMBL" id="MBF0753477.1"/>
    </source>
</evidence>
<keyword evidence="3" id="KW-1185">Reference proteome</keyword>
<organism evidence="2 3">
    <name type="scientific">Jeotgalicoccus nanhaiensis</name>
    <dbReference type="NCBI Taxonomy" id="568603"/>
    <lineage>
        <taxon>Bacteria</taxon>
        <taxon>Bacillati</taxon>
        <taxon>Bacillota</taxon>
        <taxon>Bacilli</taxon>
        <taxon>Bacillales</taxon>
        <taxon>Staphylococcaceae</taxon>
        <taxon>Jeotgalicoccus</taxon>
    </lineage>
</organism>
<dbReference type="Pfam" id="PF14278">
    <property type="entry name" value="TetR_C_8"/>
    <property type="match status" value="1"/>
</dbReference>
<dbReference type="InterPro" id="IPR039532">
    <property type="entry name" value="TetR_C_Firmicutes"/>
</dbReference>
<sequence length="76" mass="9084">MLEEYIKRRIDYAASKDEVLVLENLLISYSTGAYFNSIVWWIKNDYPYTPKEMTTILLRWSVKGHYREGITSFIKD</sequence>
<dbReference type="Proteomes" id="UP000647980">
    <property type="component" value="Unassembled WGS sequence"/>
</dbReference>
<evidence type="ECO:0000259" key="1">
    <source>
        <dbReference type="Pfam" id="PF14278"/>
    </source>
</evidence>
<gene>
    <name evidence="2" type="ORF">IR135_04265</name>
</gene>
<reference evidence="2 3" key="1">
    <citation type="submission" date="2020-10" db="EMBL/GenBank/DDBJ databases">
        <title>Mouse Oral microbiota.</title>
        <authorList>
            <person name="Joseph S."/>
            <person name="Aduse-Opoku J."/>
        </authorList>
    </citation>
    <scope>NUCLEOTIDE SEQUENCE [LARGE SCALE GENOMIC DNA]</scope>
    <source>
        <strain evidence="2 3">19428wE5_W307</strain>
    </source>
</reference>
<evidence type="ECO:0000313" key="3">
    <source>
        <dbReference type="Proteomes" id="UP000647980"/>
    </source>
</evidence>
<comment type="caution">
    <text evidence="2">The sequence shown here is derived from an EMBL/GenBank/DDBJ whole genome shotgun (WGS) entry which is preliminary data.</text>
</comment>
<feature type="domain" description="Transcriptional regulator TetR C-terminal Firmicutes type" evidence="1">
    <location>
        <begin position="2"/>
        <end position="58"/>
    </location>
</feature>
<dbReference type="Gene3D" id="1.10.357.10">
    <property type="entry name" value="Tetracycline Repressor, domain 2"/>
    <property type="match status" value="1"/>
</dbReference>